<dbReference type="InterPro" id="IPR021760">
    <property type="entry name" value="RepC_C"/>
</dbReference>
<keyword evidence="5" id="KW-1185">Reference proteome</keyword>
<evidence type="ECO:0000259" key="3">
    <source>
        <dbReference type="Pfam" id="PF11800"/>
    </source>
</evidence>
<dbReference type="InterPro" id="IPR005090">
    <property type="entry name" value="RepC_N"/>
</dbReference>
<feature type="region of interest" description="Disordered" evidence="1">
    <location>
        <begin position="241"/>
        <end position="290"/>
    </location>
</feature>
<feature type="domain" description="Plasmid replication protein C N-terminal" evidence="2">
    <location>
        <begin position="13"/>
        <end position="185"/>
    </location>
</feature>
<dbReference type="RefSeq" id="WP_188108320.1">
    <property type="nucleotide sequence ID" value="NZ_JAANIH010000124.1"/>
</dbReference>
<dbReference type="NCBIfam" id="NF040974">
    <property type="entry name" value="RepABC_RepC"/>
    <property type="match status" value="1"/>
</dbReference>
<reference evidence="4 5" key="1">
    <citation type="journal article" date="2020" name="Arch. Microbiol.">
        <title>Bradyrhizobium campsiandrae sp. nov., a nitrogen-fixing bacterial strain isolated from a native leguminous tree from the Amazon adapted to flooded conditions.</title>
        <authorList>
            <person name="Cabral Michel D."/>
            <person name="Martins da Costa E."/>
            <person name="Azarias Guimaraes A."/>
            <person name="Soares de Carvalho T."/>
            <person name="Santos de Castro Caputo P."/>
            <person name="Willems A."/>
            <person name="de Souza Moreira F.M."/>
        </authorList>
    </citation>
    <scope>NUCLEOTIDE SEQUENCE [LARGE SCALE GENOMIC DNA]</scope>
    <source>
        <strain evidence="5">INPA 384B</strain>
    </source>
</reference>
<dbReference type="Proteomes" id="UP000639516">
    <property type="component" value="Unassembled WGS sequence"/>
</dbReference>
<evidence type="ECO:0000256" key="1">
    <source>
        <dbReference type="SAM" id="MobiDB-lite"/>
    </source>
</evidence>
<protein>
    <submittedName>
        <fullName evidence="4">Replication initiation protein RepC</fullName>
    </submittedName>
</protein>
<evidence type="ECO:0000259" key="2">
    <source>
        <dbReference type="Pfam" id="PF03428"/>
    </source>
</evidence>
<comment type="caution">
    <text evidence="4">The sequence shown here is derived from an EMBL/GenBank/DDBJ whole genome shotgun (WGS) entry which is preliminary data.</text>
</comment>
<name>A0ABR7UL51_9BRAD</name>
<feature type="domain" description="Plasmid replication protein C C-terminal" evidence="3">
    <location>
        <begin position="295"/>
        <end position="394"/>
    </location>
</feature>
<dbReference type="Pfam" id="PF11800">
    <property type="entry name" value="RP-C_C"/>
    <property type="match status" value="1"/>
</dbReference>
<accession>A0ABR7UL51</accession>
<dbReference type="NCBIfam" id="NF010396">
    <property type="entry name" value="PRK13824.1"/>
    <property type="match status" value="1"/>
</dbReference>
<evidence type="ECO:0000313" key="5">
    <source>
        <dbReference type="Proteomes" id="UP000639516"/>
    </source>
</evidence>
<organism evidence="4 5">
    <name type="scientific">Bradyrhizobium campsiandrae</name>
    <dbReference type="NCBI Taxonomy" id="1729892"/>
    <lineage>
        <taxon>Bacteria</taxon>
        <taxon>Pseudomonadati</taxon>
        <taxon>Pseudomonadota</taxon>
        <taxon>Alphaproteobacteria</taxon>
        <taxon>Hyphomicrobiales</taxon>
        <taxon>Nitrobacteraceae</taxon>
        <taxon>Bradyrhizobium</taxon>
    </lineage>
</organism>
<dbReference type="EMBL" id="JAATTO010000133">
    <property type="protein sequence ID" value="MBC9984664.1"/>
    <property type="molecule type" value="Genomic_DNA"/>
</dbReference>
<proteinExistence type="predicted"/>
<dbReference type="Pfam" id="PF03428">
    <property type="entry name" value="RP-C"/>
    <property type="match status" value="1"/>
</dbReference>
<dbReference type="InterPro" id="IPR047611">
    <property type="entry name" value="RepABC_RepC"/>
</dbReference>
<gene>
    <name evidence="4" type="ORF">HA482_41545</name>
</gene>
<evidence type="ECO:0000313" key="4">
    <source>
        <dbReference type="EMBL" id="MBC9984664.1"/>
    </source>
</evidence>
<sequence length="405" mass="43638">MTDSHPTTPFGRRTLTLAMMASQAAAKACPEDRVVHKWKIFRAITDARERLDISDRALTVLNGLLTCLPETALTPGNLVVFPSNASLSERTHGMAGTTLRRHLFALVNAGLIIRRDSPNGKRYARRSGDGTIEQAFGFDLTPIVARAEEFDRLADEVRIERRTIALARERVSILRRDIAKMIAVAAEEGAQGDWGDVRRRFAGLSGRLPRVVGLGLLEPLAESLERLAAEAGKLLDSHLSAQKTDGNDSHSGAHYQNSNPDPFTELEPASRAGGGPISETQPVPERRSQQTTGFPLGLILKACPDIAMYSRTGIGSWPEFIATAAVVRSALGVSPSAWEDAVDAMGEGDAAVTVAAILQRSAEVKSPGGYLRGLTAKARAGNYSIGPQIMALWKKQKTANDKQVS</sequence>